<dbReference type="InterPro" id="IPR003774">
    <property type="entry name" value="AlgH-like"/>
</dbReference>
<dbReference type="Pfam" id="PF02622">
    <property type="entry name" value="DUF179"/>
    <property type="match status" value="1"/>
</dbReference>
<comment type="similarity">
    <text evidence="1">Belongs to the UPF0301 (AlgH) family.</text>
</comment>
<comment type="caution">
    <text evidence="2">The sequence shown here is derived from an EMBL/GenBank/DDBJ whole genome shotgun (WGS) entry which is preliminary data.</text>
</comment>
<dbReference type="Gene3D" id="3.40.1740.10">
    <property type="entry name" value="VC0467-like"/>
    <property type="match status" value="1"/>
</dbReference>
<evidence type="ECO:0000256" key="1">
    <source>
        <dbReference type="ARBA" id="ARBA00009600"/>
    </source>
</evidence>
<proteinExistence type="inferred from homology"/>
<dbReference type="Proteomes" id="UP000753961">
    <property type="component" value="Unassembled WGS sequence"/>
</dbReference>
<reference evidence="2" key="1">
    <citation type="submission" date="2021-06" db="EMBL/GenBank/DDBJ databases">
        <title>44 bacteria genomes isolated from Dapeng, Shenzhen.</title>
        <authorList>
            <person name="Zheng W."/>
            <person name="Yu S."/>
            <person name="Huang Y."/>
        </authorList>
    </citation>
    <scope>NUCLEOTIDE SEQUENCE</scope>
    <source>
        <strain evidence="2">DP5N28-2</strain>
    </source>
</reference>
<dbReference type="SUPFAM" id="SSF143456">
    <property type="entry name" value="VC0467-like"/>
    <property type="match status" value="1"/>
</dbReference>
<dbReference type="GO" id="GO:0005829">
    <property type="term" value="C:cytosol"/>
    <property type="evidence" value="ECO:0007669"/>
    <property type="project" value="TreeGrafter"/>
</dbReference>
<dbReference type="PANTHER" id="PTHR30327:SF1">
    <property type="entry name" value="UPF0301 PROTEIN YQGE"/>
    <property type="match status" value="1"/>
</dbReference>
<dbReference type="EMBL" id="JAHVHU010000008">
    <property type="protein sequence ID" value="MBY5958425.1"/>
    <property type="molecule type" value="Genomic_DNA"/>
</dbReference>
<evidence type="ECO:0000313" key="3">
    <source>
        <dbReference type="Proteomes" id="UP000753961"/>
    </source>
</evidence>
<sequence>MKYGLETGKLLLADPFMVDANFKRAVILLCDCHSEGSLGFIVNKPMEIKVNELLDNFPEKEMLLYFGGPVAHDTIHFIHRKGDLVENSVEIDHGIFWGGDFEKVKFLLKNELISSSDIRFFIGYAGWSPGQLEEELAYKSWVLANMDRNYLFSDRNNDLWSQVMNNKGGHFEVIANISDFSNLN</sequence>
<gene>
    <name evidence="2" type="ORF">KUV50_09800</name>
</gene>
<dbReference type="RefSeq" id="WP_222579960.1">
    <property type="nucleotide sequence ID" value="NZ_JAHVHU010000008.1"/>
</dbReference>
<name>A0A953L941_9BACT</name>
<evidence type="ECO:0000313" key="2">
    <source>
        <dbReference type="EMBL" id="MBY5958425.1"/>
    </source>
</evidence>
<protein>
    <submittedName>
        <fullName evidence="2">YqgE/AlgH family protein</fullName>
    </submittedName>
</protein>
<keyword evidence="3" id="KW-1185">Reference proteome</keyword>
<organism evidence="2 3">
    <name type="scientific">Membranihabitans marinus</name>
    <dbReference type="NCBI Taxonomy" id="1227546"/>
    <lineage>
        <taxon>Bacteria</taxon>
        <taxon>Pseudomonadati</taxon>
        <taxon>Bacteroidota</taxon>
        <taxon>Saprospiria</taxon>
        <taxon>Saprospirales</taxon>
        <taxon>Saprospiraceae</taxon>
        <taxon>Membranihabitans</taxon>
    </lineage>
</organism>
<dbReference type="PANTHER" id="PTHR30327">
    <property type="entry name" value="UNCHARACTERIZED PROTEIN YQGE"/>
    <property type="match status" value="1"/>
</dbReference>
<dbReference type="AlphaFoldDB" id="A0A953L941"/>
<accession>A0A953L941</accession>